<dbReference type="AlphaFoldDB" id="A0A841FSC8"/>
<keyword evidence="2" id="KW-1003">Cell membrane</keyword>
<evidence type="ECO:0000313" key="8">
    <source>
        <dbReference type="Proteomes" id="UP000548476"/>
    </source>
</evidence>
<dbReference type="Gene3D" id="1.20.1250.20">
    <property type="entry name" value="MFS general substrate transporter like domains"/>
    <property type="match status" value="1"/>
</dbReference>
<dbReference type="PANTHER" id="PTHR43124">
    <property type="entry name" value="PURINE EFFLUX PUMP PBUE"/>
    <property type="match status" value="1"/>
</dbReference>
<feature type="transmembrane region" description="Helical" evidence="6">
    <location>
        <begin position="152"/>
        <end position="172"/>
    </location>
</feature>
<feature type="transmembrane region" description="Helical" evidence="6">
    <location>
        <begin position="127"/>
        <end position="146"/>
    </location>
</feature>
<feature type="transmembrane region" description="Helical" evidence="6">
    <location>
        <begin position="295"/>
        <end position="313"/>
    </location>
</feature>
<feature type="transmembrane region" description="Helical" evidence="6">
    <location>
        <begin position="242"/>
        <end position="261"/>
    </location>
</feature>
<feature type="transmembrane region" description="Helical" evidence="6">
    <location>
        <begin position="78"/>
        <end position="97"/>
    </location>
</feature>
<sequence length="376" mass="37151">MTDTNTNPTTGSGPPAVAAAVFLTALTATMPAGILPAMGAGLGVDSPTAAQTVTAYALGAALTAIPLTAAGRLRRKPVLLNALAAFALAVTITAQSSSFPLTLGARLVAGAAAGLVWAATAGHTGRLTLAMAGIPLGLILGPAAGALLGDRFAFGATGIVAIVVLGWIAVTVSNSPGRPSPARPRALRTMRVAGVAAVLFSTLVLAGARLLLPGRSDLVVLAVGAAILIGAWAVVTWTSRRLPVTAVLAIAAAVTGVGLLAGHPAPVYLAVVLAGLAWAGGSAPRMTTGGEPATLWIAAMATGVVAGGVLLGLSPTGSVPWVLLSPLVAVLAAGLTAHTHGLRIGLSRDPAPRVRLARRHRVSGTPCRGETRPCEG</sequence>
<comment type="subcellular location">
    <subcellularLocation>
        <location evidence="1">Cell membrane</location>
        <topology evidence="1">Multi-pass membrane protein</topology>
    </subcellularLocation>
</comment>
<proteinExistence type="predicted"/>
<dbReference type="InterPro" id="IPR050189">
    <property type="entry name" value="MFS_Efflux_Transporters"/>
</dbReference>
<dbReference type="Proteomes" id="UP000548476">
    <property type="component" value="Unassembled WGS sequence"/>
</dbReference>
<dbReference type="GO" id="GO:0005886">
    <property type="term" value="C:plasma membrane"/>
    <property type="evidence" value="ECO:0007669"/>
    <property type="project" value="UniProtKB-SubCell"/>
</dbReference>
<evidence type="ECO:0000256" key="5">
    <source>
        <dbReference type="ARBA" id="ARBA00023136"/>
    </source>
</evidence>
<evidence type="ECO:0000256" key="1">
    <source>
        <dbReference type="ARBA" id="ARBA00004651"/>
    </source>
</evidence>
<keyword evidence="3 6" id="KW-0812">Transmembrane</keyword>
<feature type="transmembrane region" description="Helical" evidence="6">
    <location>
        <begin position="49"/>
        <end position="71"/>
    </location>
</feature>
<dbReference type="InterPro" id="IPR036259">
    <property type="entry name" value="MFS_trans_sf"/>
</dbReference>
<feature type="transmembrane region" description="Helical" evidence="6">
    <location>
        <begin position="267"/>
        <end position="283"/>
    </location>
</feature>
<gene>
    <name evidence="7" type="ORF">HNR73_006590</name>
</gene>
<evidence type="ECO:0000256" key="2">
    <source>
        <dbReference type="ARBA" id="ARBA00022475"/>
    </source>
</evidence>
<feature type="transmembrane region" description="Helical" evidence="6">
    <location>
        <begin position="319"/>
        <end position="338"/>
    </location>
</feature>
<dbReference type="GO" id="GO:0022857">
    <property type="term" value="F:transmembrane transporter activity"/>
    <property type="evidence" value="ECO:0007669"/>
    <property type="project" value="TreeGrafter"/>
</dbReference>
<name>A0A841FSC8_9ACTN</name>
<keyword evidence="5 6" id="KW-0472">Membrane</keyword>
<dbReference type="SUPFAM" id="SSF103473">
    <property type="entry name" value="MFS general substrate transporter"/>
    <property type="match status" value="1"/>
</dbReference>
<protein>
    <submittedName>
        <fullName evidence="7">MFS family permease</fullName>
    </submittedName>
</protein>
<evidence type="ECO:0000256" key="4">
    <source>
        <dbReference type="ARBA" id="ARBA00022989"/>
    </source>
</evidence>
<accession>A0A841FSC8</accession>
<dbReference type="RefSeq" id="WP_184791491.1">
    <property type="nucleotide sequence ID" value="NZ_BONT01000060.1"/>
</dbReference>
<feature type="transmembrane region" description="Helical" evidence="6">
    <location>
        <begin position="218"/>
        <end position="235"/>
    </location>
</feature>
<evidence type="ECO:0000256" key="3">
    <source>
        <dbReference type="ARBA" id="ARBA00022692"/>
    </source>
</evidence>
<evidence type="ECO:0000256" key="6">
    <source>
        <dbReference type="SAM" id="Phobius"/>
    </source>
</evidence>
<keyword evidence="4 6" id="KW-1133">Transmembrane helix</keyword>
<evidence type="ECO:0000313" key="7">
    <source>
        <dbReference type="EMBL" id="MBB6038704.1"/>
    </source>
</evidence>
<reference evidence="7 8" key="1">
    <citation type="submission" date="2020-08" db="EMBL/GenBank/DDBJ databases">
        <title>Genomic Encyclopedia of Type Strains, Phase IV (KMG-IV): sequencing the most valuable type-strain genomes for metagenomic binning, comparative biology and taxonomic classification.</title>
        <authorList>
            <person name="Goeker M."/>
        </authorList>
    </citation>
    <scope>NUCLEOTIDE SEQUENCE [LARGE SCALE GENOMIC DNA]</scope>
    <source>
        <strain evidence="7 8">YIM 65646</strain>
    </source>
</reference>
<dbReference type="EMBL" id="JACHGT010000018">
    <property type="protein sequence ID" value="MBB6038704.1"/>
    <property type="molecule type" value="Genomic_DNA"/>
</dbReference>
<organism evidence="7 8">
    <name type="scientific">Phytomonospora endophytica</name>
    <dbReference type="NCBI Taxonomy" id="714109"/>
    <lineage>
        <taxon>Bacteria</taxon>
        <taxon>Bacillati</taxon>
        <taxon>Actinomycetota</taxon>
        <taxon>Actinomycetes</taxon>
        <taxon>Micromonosporales</taxon>
        <taxon>Micromonosporaceae</taxon>
        <taxon>Phytomonospora</taxon>
    </lineage>
</organism>
<comment type="caution">
    <text evidence="7">The sequence shown here is derived from an EMBL/GenBank/DDBJ whole genome shotgun (WGS) entry which is preliminary data.</text>
</comment>
<keyword evidence="8" id="KW-1185">Reference proteome</keyword>
<dbReference type="PANTHER" id="PTHR43124:SF3">
    <property type="entry name" value="CHLORAMPHENICOL EFFLUX PUMP RV0191"/>
    <property type="match status" value="1"/>
</dbReference>
<feature type="transmembrane region" description="Helical" evidence="6">
    <location>
        <begin position="192"/>
        <end position="212"/>
    </location>
</feature>
<feature type="transmembrane region" description="Helical" evidence="6">
    <location>
        <begin position="103"/>
        <end position="120"/>
    </location>
</feature>